<name>E2ADS4_CAMFO</name>
<organism evidence="2">
    <name type="scientific">Camponotus floridanus</name>
    <name type="common">Florida carpenter ant</name>
    <dbReference type="NCBI Taxonomy" id="104421"/>
    <lineage>
        <taxon>Eukaryota</taxon>
        <taxon>Metazoa</taxon>
        <taxon>Ecdysozoa</taxon>
        <taxon>Arthropoda</taxon>
        <taxon>Hexapoda</taxon>
        <taxon>Insecta</taxon>
        <taxon>Pterygota</taxon>
        <taxon>Neoptera</taxon>
        <taxon>Endopterygota</taxon>
        <taxon>Hymenoptera</taxon>
        <taxon>Apocrita</taxon>
        <taxon>Aculeata</taxon>
        <taxon>Formicoidea</taxon>
        <taxon>Formicidae</taxon>
        <taxon>Formicinae</taxon>
        <taxon>Camponotus</taxon>
    </lineage>
</organism>
<dbReference type="Proteomes" id="UP000000311">
    <property type="component" value="Unassembled WGS sequence"/>
</dbReference>
<dbReference type="EMBL" id="GL438820">
    <property type="protein sequence ID" value="EFN68436.1"/>
    <property type="molecule type" value="Genomic_DNA"/>
</dbReference>
<gene>
    <name evidence="1" type="ORF">EAG_10409</name>
</gene>
<proteinExistence type="predicted"/>
<sequence>MQWMKQFNFASRQRNIRYGGATWLRPRPLAFRLETRANKIESYYKQRTVKSKKLDYRIRTVIYVAVKRRSPGPLSVTLPDVDQSGSFAASYSEGIDSQERRGDSRGPRRLVECTPINEGSPFISLRLPFKSSKKGLSFKHLLTTQTHSVTRNMKTRGWSLNDAGFLKPGWLQGITTIKTIKTRSEEEEEARKTISRECIWLHTARSLRERGRKGERGEQGHVHARYVPLDLVDYVQAGRGI</sequence>
<evidence type="ECO:0000313" key="1">
    <source>
        <dbReference type="EMBL" id="EFN68436.1"/>
    </source>
</evidence>
<keyword evidence="2" id="KW-1185">Reference proteome</keyword>
<reference evidence="1 2" key="1">
    <citation type="journal article" date="2010" name="Science">
        <title>Genomic comparison of the ants Camponotus floridanus and Harpegnathos saltator.</title>
        <authorList>
            <person name="Bonasio R."/>
            <person name="Zhang G."/>
            <person name="Ye C."/>
            <person name="Mutti N.S."/>
            <person name="Fang X."/>
            <person name="Qin N."/>
            <person name="Donahue G."/>
            <person name="Yang P."/>
            <person name="Li Q."/>
            <person name="Li C."/>
            <person name="Zhang P."/>
            <person name="Huang Z."/>
            <person name="Berger S.L."/>
            <person name="Reinberg D."/>
            <person name="Wang J."/>
            <person name="Liebig J."/>
        </authorList>
    </citation>
    <scope>NUCLEOTIDE SEQUENCE [LARGE SCALE GENOMIC DNA]</scope>
    <source>
        <strain evidence="2">C129</strain>
    </source>
</reference>
<evidence type="ECO:0000313" key="2">
    <source>
        <dbReference type="Proteomes" id="UP000000311"/>
    </source>
</evidence>
<dbReference type="AlphaFoldDB" id="E2ADS4"/>
<protein>
    <submittedName>
        <fullName evidence="1">Uncharacterized protein</fullName>
    </submittedName>
</protein>
<accession>E2ADS4</accession>
<dbReference type="InParanoid" id="E2ADS4"/>